<sequence>TGRRIHWNVHSIQYYKKIIKIMVIVGRKKDTDMYMVMTQQIKYDTISHRCQRLRGYDEEGAIRATGARQVQVERQSRGTTELHVSTEGKDQVGMTVDDAVFSGILASSPPPNERFDRLRNTPEKVVNMAVTFAKARQADKQLDRSFGNV</sequence>
<dbReference type="AlphaFoldDB" id="A0A8S9UMX7"/>
<proteinExistence type="predicted"/>
<dbReference type="Proteomes" id="UP000704712">
    <property type="component" value="Unassembled WGS sequence"/>
</dbReference>
<organism evidence="1 2">
    <name type="scientific">Phytophthora infestans</name>
    <name type="common">Potato late blight agent</name>
    <name type="synonym">Botrytis infestans</name>
    <dbReference type="NCBI Taxonomy" id="4787"/>
    <lineage>
        <taxon>Eukaryota</taxon>
        <taxon>Sar</taxon>
        <taxon>Stramenopiles</taxon>
        <taxon>Oomycota</taxon>
        <taxon>Peronosporomycetes</taxon>
        <taxon>Peronosporales</taxon>
        <taxon>Peronosporaceae</taxon>
        <taxon>Phytophthora</taxon>
    </lineage>
</organism>
<evidence type="ECO:0000313" key="2">
    <source>
        <dbReference type="Proteomes" id="UP000704712"/>
    </source>
</evidence>
<reference evidence="1" key="1">
    <citation type="submission" date="2020-03" db="EMBL/GenBank/DDBJ databases">
        <title>Hybrid Assembly of Korean Phytophthora infestans isolates.</title>
        <authorList>
            <person name="Prokchorchik M."/>
            <person name="Lee Y."/>
            <person name="Seo J."/>
            <person name="Cho J.-H."/>
            <person name="Park Y.-E."/>
            <person name="Jang D.-C."/>
            <person name="Im J.-S."/>
            <person name="Choi J.-G."/>
            <person name="Park H.-J."/>
            <person name="Lee G.-B."/>
            <person name="Lee Y.-G."/>
            <person name="Hong S.-Y."/>
            <person name="Cho K."/>
            <person name="Sohn K.H."/>
        </authorList>
    </citation>
    <scope>NUCLEOTIDE SEQUENCE</scope>
    <source>
        <strain evidence="1">KR_2_A2</strain>
    </source>
</reference>
<feature type="non-terminal residue" evidence="1">
    <location>
        <position position="1"/>
    </location>
</feature>
<accession>A0A8S9UMX7</accession>
<dbReference type="EMBL" id="JAACNO010001409">
    <property type="protein sequence ID" value="KAF4140792.1"/>
    <property type="molecule type" value="Genomic_DNA"/>
</dbReference>
<evidence type="ECO:0000313" key="1">
    <source>
        <dbReference type="EMBL" id="KAF4140792.1"/>
    </source>
</evidence>
<protein>
    <submittedName>
        <fullName evidence="1">Uncharacterized protein</fullName>
    </submittedName>
</protein>
<name>A0A8S9UMX7_PHYIN</name>
<gene>
    <name evidence="1" type="ORF">GN958_ATG10011</name>
</gene>
<comment type="caution">
    <text evidence="1">The sequence shown here is derived from an EMBL/GenBank/DDBJ whole genome shotgun (WGS) entry which is preliminary data.</text>
</comment>